<name>A0AAE9VVH9_9GAMM</name>
<sequence length="168" mass="18436">MKTLTDHLTQYAAYHRDQRNILTHIIGIPLIVVAVAIVLSKPGWAMAGIWLSPALIVASAAAIFYLILDLKLGLAMTVLLVLSLWLGMLSAQLSTGLWLALGLGLFILGWIIQFIGHYFEGKKPAFIDDIMGLAIGPLFVVAELAFLLGLRRALEFEIETRLGPRTDK</sequence>
<dbReference type="PANTHER" id="PTHR28026">
    <property type="entry name" value="DUF962 DOMAIN PROTEIN (AFU_ORTHOLOGUE AFUA_8G05310)"/>
    <property type="match status" value="1"/>
</dbReference>
<feature type="transmembrane region" description="Helical" evidence="1">
    <location>
        <begin position="131"/>
        <end position="150"/>
    </location>
</feature>
<dbReference type="RefSeq" id="WP_269818608.1">
    <property type="nucleotide sequence ID" value="NZ_CP114976.1"/>
</dbReference>
<feature type="transmembrane region" description="Helical" evidence="1">
    <location>
        <begin position="45"/>
        <end position="67"/>
    </location>
</feature>
<evidence type="ECO:0000313" key="2">
    <source>
        <dbReference type="EMBL" id="WBE25666.1"/>
    </source>
</evidence>
<dbReference type="AlphaFoldDB" id="A0AAE9VVH9"/>
<evidence type="ECO:0000256" key="1">
    <source>
        <dbReference type="SAM" id="Phobius"/>
    </source>
</evidence>
<dbReference type="Proteomes" id="UP001212189">
    <property type="component" value="Chromosome"/>
</dbReference>
<feature type="transmembrane region" description="Helical" evidence="1">
    <location>
        <begin position="97"/>
        <end position="119"/>
    </location>
</feature>
<accession>A0AAE9VVH9</accession>
<dbReference type="GO" id="GO:0016020">
    <property type="term" value="C:membrane"/>
    <property type="evidence" value="ECO:0007669"/>
    <property type="project" value="GOC"/>
</dbReference>
<keyword evidence="1" id="KW-1133">Transmembrane helix</keyword>
<feature type="transmembrane region" description="Helical" evidence="1">
    <location>
        <begin position="21"/>
        <end position="39"/>
    </location>
</feature>
<keyword evidence="1" id="KW-0472">Membrane</keyword>
<gene>
    <name evidence="2" type="ORF">O6P33_02115</name>
</gene>
<dbReference type="KEGG" id="dce:O6P33_02115"/>
<evidence type="ECO:0000313" key="3">
    <source>
        <dbReference type="Proteomes" id="UP001212189"/>
    </source>
</evidence>
<organism evidence="2 3">
    <name type="scientific">Denitrificimonas caeni</name>
    <dbReference type="NCBI Taxonomy" id="521720"/>
    <lineage>
        <taxon>Bacteria</taxon>
        <taxon>Pseudomonadati</taxon>
        <taxon>Pseudomonadota</taxon>
        <taxon>Gammaproteobacteria</taxon>
        <taxon>Pseudomonadales</taxon>
        <taxon>Pseudomonadaceae</taxon>
        <taxon>Denitrificimonas</taxon>
    </lineage>
</organism>
<reference evidence="2 3" key="1">
    <citation type="submission" date="2022-12" db="EMBL/GenBank/DDBJ databases">
        <title>Coexistence and Characterization of a Novel Tigecycline Resistance gene tet(X) variant and blaNDM-1 in a Pseudomonas caeni Isolate of Chicken Origin.</title>
        <authorList>
            <person name="Lu X."/>
            <person name="Zhang L."/>
            <person name="Li R."/>
            <person name="Wang Z."/>
        </authorList>
    </citation>
    <scope>NUCLEOTIDE SEQUENCE [LARGE SCALE GENOMIC DNA]</scope>
    <source>
        <strain evidence="2 3">CE14</strain>
    </source>
</reference>
<proteinExistence type="predicted"/>
<dbReference type="InterPro" id="IPR009305">
    <property type="entry name" value="Mpo1-like"/>
</dbReference>
<dbReference type="Pfam" id="PF06127">
    <property type="entry name" value="Mpo1-like"/>
    <property type="match status" value="1"/>
</dbReference>
<dbReference type="PANTHER" id="PTHR28026:SF9">
    <property type="entry name" value="2-HYDROXY-PALMITIC ACID DIOXYGENASE MPO1"/>
    <property type="match status" value="1"/>
</dbReference>
<protein>
    <submittedName>
        <fullName evidence="2">DUF962 domain-containing protein</fullName>
    </submittedName>
</protein>
<dbReference type="GO" id="GO:0046521">
    <property type="term" value="P:sphingoid catabolic process"/>
    <property type="evidence" value="ECO:0007669"/>
    <property type="project" value="TreeGrafter"/>
</dbReference>
<feature type="transmembrane region" description="Helical" evidence="1">
    <location>
        <begin position="74"/>
        <end position="91"/>
    </location>
</feature>
<keyword evidence="3" id="KW-1185">Reference proteome</keyword>
<keyword evidence="1" id="KW-0812">Transmembrane</keyword>
<dbReference type="EMBL" id="CP114976">
    <property type="protein sequence ID" value="WBE25666.1"/>
    <property type="molecule type" value="Genomic_DNA"/>
</dbReference>